<evidence type="ECO:0000313" key="2">
    <source>
        <dbReference type="EMBL" id="SHI96448.1"/>
    </source>
</evidence>
<evidence type="ECO:0000313" key="3">
    <source>
        <dbReference type="Proteomes" id="UP000184452"/>
    </source>
</evidence>
<keyword evidence="1" id="KW-0472">Membrane</keyword>
<evidence type="ECO:0000256" key="1">
    <source>
        <dbReference type="SAM" id="Phobius"/>
    </source>
</evidence>
<gene>
    <name evidence="2" type="ORF">SAMN05421803_10311</name>
</gene>
<feature type="transmembrane region" description="Helical" evidence="1">
    <location>
        <begin position="101"/>
        <end position="122"/>
    </location>
</feature>
<dbReference type="AlphaFoldDB" id="A0A1M6FFD3"/>
<sequence>MDIDVFAAAHTEDWERLERLVRRRRSLDGAEVDELVDLYQRVSTHLSVVRSSGQDPALVGRLSALVARARSAVTGAHDPAWRDVVGFFTRVFPAILYRLRWWWLGMTAGTVAVAAAVAWWVVADPAVMHAIGTPESIAQTVEYEFANYYVENPRGSFAAQVWTNNAWVAAQAIVFGVAFGVPTLYVMLVNALNVGLTAGLMIGQGRADVFFGLILPHGLLELTAVFVAGGIGLRLGWSLIAPGDRTRLRAFGEEGRAAVAAALGLAVVLFLSGLIEGLVTGNTVAGHIPVPVALGIGVLAEVLFFLYVFVVGRRAYLEGETGDIRNAPAAAPVA</sequence>
<proteinExistence type="predicted"/>
<keyword evidence="3" id="KW-1185">Reference proteome</keyword>
<organism evidence="2 3">
    <name type="scientific">Nocardiopsis flavescens</name>
    <dbReference type="NCBI Taxonomy" id="758803"/>
    <lineage>
        <taxon>Bacteria</taxon>
        <taxon>Bacillati</taxon>
        <taxon>Actinomycetota</taxon>
        <taxon>Actinomycetes</taxon>
        <taxon>Streptosporangiales</taxon>
        <taxon>Nocardiopsidaceae</taxon>
        <taxon>Nocardiopsis</taxon>
    </lineage>
</organism>
<dbReference type="EMBL" id="FQZK01000003">
    <property type="protein sequence ID" value="SHI96448.1"/>
    <property type="molecule type" value="Genomic_DNA"/>
</dbReference>
<dbReference type="InterPro" id="IPR002798">
    <property type="entry name" value="SpoIIM-like"/>
</dbReference>
<dbReference type="OrthoDB" id="5243448at2"/>
<dbReference type="PANTHER" id="PTHR35337">
    <property type="entry name" value="SLR1478 PROTEIN"/>
    <property type="match status" value="1"/>
</dbReference>
<feature type="transmembrane region" description="Helical" evidence="1">
    <location>
        <begin position="257"/>
        <end position="279"/>
    </location>
</feature>
<dbReference type="Pfam" id="PF01944">
    <property type="entry name" value="SpoIIM"/>
    <property type="match status" value="1"/>
</dbReference>
<keyword evidence="1" id="KW-0812">Transmembrane</keyword>
<feature type="transmembrane region" description="Helical" evidence="1">
    <location>
        <begin position="209"/>
        <end position="237"/>
    </location>
</feature>
<keyword evidence="1" id="KW-1133">Transmembrane helix</keyword>
<protein>
    <submittedName>
        <fullName evidence="2">Uncharacterized membrane protein SpoIIM, required for sporulation</fullName>
    </submittedName>
</protein>
<accession>A0A1M6FFD3</accession>
<dbReference type="RefSeq" id="WP_073376532.1">
    <property type="nucleotide sequence ID" value="NZ_FQZK01000003.1"/>
</dbReference>
<dbReference type="PANTHER" id="PTHR35337:SF1">
    <property type="entry name" value="SLR1478 PROTEIN"/>
    <property type="match status" value="1"/>
</dbReference>
<dbReference type="STRING" id="758803.SAMN05421803_10311"/>
<feature type="transmembrane region" description="Helical" evidence="1">
    <location>
        <begin position="291"/>
        <end position="310"/>
    </location>
</feature>
<name>A0A1M6FFD3_9ACTN</name>
<feature type="transmembrane region" description="Helical" evidence="1">
    <location>
        <begin position="166"/>
        <end position="188"/>
    </location>
</feature>
<reference evidence="2 3" key="1">
    <citation type="submission" date="2016-11" db="EMBL/GenBank/DDBJ databases">
        <authorList>
            <person name="Jaros S."/>
            <person name="Januszkiewicz K."/>
            <person name="Wedrychowicz H."/>
        </authorList>
    </citation>
    <scope>NUCLEOTIDE SEQUENCE [LARGE SCALE GENOMIC DNA]</scope>
    <source>
        <strain evidence="2 3">CGMCC 4.5723</strain>
    </source>
</reference>
<dbReference type="Proteomes" id="UP000184452">
    <property type="component" value="Unassembled WGS sequence"/>
</dbReference>